<name>A0A2R6RHX8_9APHY</name>
<sequence length="635" mass="71080">MSLSSDDEDSNSSHHRPTSSSSVINGFEDAFSDTDDYDVSFEFSPAAIRADLAKNLNHVELNSSWDPDDDMRALAGRIGLSTPAYSFGAHNGDEQHSPPTQQPPSSGSATPSQPPNADSLDDINLNVGFSSISLHSPQLDGDNGEEHVDSNSPRFARYPITQTNASEEHVAPSVGRADTPSVSSVRSHSSSPPQEPDPTVIPLPITPNSSNAMSSAVSLSIPASASLPTPSSSHEVTAINHPSQTKHRPTRSAGPSMLDKVVSKTRPKFLPPKDRAEDKKHMADWETMMKRSRAAEDKRRKALQERRFARERRIDDSLVQWERDIVPDWRVVNKDHTLRKVWWQGIPTKLRATMWQNAVGNELALSKDAFKACMTRANRALSSGSFPTAVLDLIEDDIKNTLPSLHLFMPGTGPLYQDLKDMLCAWVVARSDEGLGYVRGVAKISAMILLNMESAPGFIVLRNLLERHCMRSFYGGISSKDDVEAYYRIFDTLLADGMPKIYFNFKQHQISPAEYLPDWLISLFLDHLPFEACARLWDILLLEGDSFLFRASLGILAALEPRLFFPDRQELLELLKGENRAALEVAKRDGRILNGAKYDIYGVDEETLWERLDEMEDWWRESTWTRLIQRELPDL</sequence>
<proteinExistence type="predicted"/>
<dbReference type="Gene3D" id="1.10.472.80">
    <property type="entry name" value="Ypt/Rab-GAP domain of gyp1p, domain 3"/>
    <property type="match status" value="1"/>
</dbReference>
<keyword evidence="4" id="KW-1185">Reference proteome</keyword>
<feature type="compositionally biased region" description="Acidic residues" evidence="1">
    <location>
        <begin position="1"/>
        <end position="10"/>
    </location>
</feature>
<evidence type="ECO:0000313" key="4">
    <source>
        <dbReference type="Proteomes" id="UP000186601"/>
    </source>
</evidence>
<feature type="region of interest" description="Disordered" evidence="1">
    <location>
        <begin position="82"/>
        <end position="207"/>
    </location>
</feature>
<dbReference type="SUPFAM" id="SSF47923">
    <property type="entry name" value="Ypt/Rab-GAP domain of gyp1p"/>
    <property type="match status" value="2"/>
</dbReference>
<comment type="caution">
    <text evidence="3">The sequence shown here is derived from an EMBL/GenBank/DDBJ whole genome shotgun (WGS) entry which is preliminary data.</text>
</comment>
<accession>A0A2R6RHX8</accession>
<dbReference type="InterPro" id="IPR035969">
    <property type="entry name" value="Rab-GAP_TBC_sf"/>
</dbReference>
<dbReference type="EMBL" id="MLYV02000256">
    <property type="protein sequence ID" value="PSS29623.1"/>
    <property type="molecule type" value="Genomic_DNA"/>
</dbReference>
<evidence type="ECO:0000256" key="1">
    <source>
        <dbReference type="SAM" id="MobiDB-lite"/>
    </source>
</evidence>
<feature type="compositionally biased region" description="Pro residues" evidence="1">
    <location>
        <begin position="193"/>
        <end position="205"/>
    </location>
</feature>
<dbReference type="Gene3D" id="1.10.10.750">
    <property type="entry name" value="Ypt/Rab-GAP domain of gyp1p, domain 1"/>
    <property type="match status" value="1"/>
</dbReference>
<dbReference type="OrthoDB" id="289721at2759"/>
<evidence type="ECO:0000313" key="3">
    <source>
        <dbReference type="EMBL" id="PSS29623.1"/>
    </source>
</evidence>
<feature type="compositionally biased region" description="Low complexity" evidence="1">
    <location>
        <begin position="180"/>
        <end position="192"/>
    </location>
</feature>
<feature type="compositionally biased region" description="Polar residues" evidence="1">
    <location>
        <begin position="127"/>
        <end position="136"/>
    </location>
</feature>
<dbReference type="GO" id="GO:0005096">
    <property type="term" value="F:GTPase activator activity"/>
    <property type="evidence" value="ECO:0007669"/>
    <property type="project" value="TreeGrafter"/>
</dbReference>
<dbReference type="SMART" id="SM00164">
    <property type="entry name" value="TBC"/>
    <property type="match status" value="1"/>
</dbReference>
<dbReference type="GO" id="GO:0031267">
    <property type="term" value="F:small GTPase binding"/>
    <property type="evidence" value="ECO:0007669"/>
    <property type="project" value="TreeGrafter"/>
</dbReference>
<dbReference type="Proteomes" id="UP000186601">
    <property type="component" value="Unassembled WGS sequence"/>
</dbReference>
<feature type="region of interest" description="Disordered" evidence="1">
    <location>
        <begin position="1"/>
        <end position="29"/>
    </location>
</feature>
<feature type="domain" description="Rab-GAP TBC" evidence="2">
    <location>
        <begin position="345"/>
        <end position="544"/>
    </location>
</feature>
<dbReference type="PROSITE" id="PS50086">
    <property type="entry name" value="TBC_RABGAP"/>
    <property type="match status" value="1"/>
</dbReference>
<organism evidence="3 4">
    <name type="scientific">Hermanssonia centrifuga</name>
    <dbReference type="NCBI Taxonomy" id="98765"/>
    <lineage>
        <taxon>Eukaryota</taxon>
        <taxon>Fungi</taxon>
        <taxon>Dikarya</taxon>
        <taxon>Basidiomycota</taxon>
        <taxon>Agaricomycotina</taxon>
        <taxon>Agaricomycetes</taxon>
        <taxon>Polyporales</taxon>
        <taxon>Meruliaceae</taxon>
        <taxon>Hermanssonia</taxon>
    </lineage>
</organism>
<dbReference type="Gene3D" id="1.10.8.270">
    <property type="entry name" value="putative rabgap domain of human tbc1 domain family member 14 like domains"/>
    <property type="match status" value="1"/>
</dbReference>
<dbReference type="AlphaFoldDB" id="A0A2R6RHX8"/>
<reference evidence="3 4" key="1">
    <citation type="submission" date="2018-02" db="EMBL/GenBank/DDBJ databases">
        <title>Genome sequence of the basidiomycete white-rot fungus Phlebia centrifuga.</title>
        <authorList>
            <person name="Granchi Z."/>
            <person name="Peng M."/>
            <person name="de Vries R.P."/>
            <person name="Hilden K."/>
            <person name="Makela M.R."/>
            <person name="Grigoriev I."/>
            <person name="Riley R."/>
        </authorList>
    </citation>
    <scope>NUCLEOTIDE SEQUENCE [LARGE SCALE GENOMIC DNA]</scope>
    <source>
        <strain evidence="3 4">FBCC195</strain>
    </source>
</reference>
<dbReference type="STRING" id="98765.A0A2R6RHX8"/>
<dbReference type="InterPro" id="IPR000195">
    <property type="entry name" value="Rab-GAP-TBC_dom"/>
</dbReference>
<protein>
    <recommendedName>
        <fullName evidence="2">Rab-GAP TBC domain-containing protein</fullName>
    </recommendedName>
</protein>
<feature type="region of interest" description="Disordered" evidence="1">
    <location>
        <begin position="225"/>
        <end position="279"/>
    </location>
</feature>
<feature type="compositionally biased region" description="Low complexity" evidence="1">
    <location>
        <begin position="97"/>
        <end position="111"/>
    </location>
</feature>
<dbReference type="InterPro" id="IPR050302">
    <property type="entry name" value="Rab_GAP_TBC_domain"/>
</dbReference>
<dbReference type="PANTHER" id="PTHR47219:SF15">
    <property type="entry name" value="TBC1 DOMAIN FAMILY MEMBER 12 ISOFORM X1"/>
    <property type="match status" value="1"/>
</dbReference>
<evidence type="ECO:0000259" key="2">
    <source>
        <dbReference type="PROSITE" id="PS50086"/>
    </source>
</evidence>
<dbReference type="Pfam" id="PF00566">
    <property type="entry name" value="RabGAP-TBC"/>
    <property type="match status" value="1"/>
</dbReference>
<dbReference type="PANTHER" id="PTHR47219">
    <property type="entry name" value="RAB GTPASE-ACTIVATING PROTEIN 1-LIKE"/>
    <property type="match status" value="1"/>
</dbReference>
<gene>
    <name evidence="3" type="ORF">PHLCEN_2v2771</name>
</gene>